<dbReference type="InterPro" id="IPR026444">
    <property type="entry name" value="Secre_tail"/>
</dbReference>
<sequence length="345" mass="36538">NSSTYGGAIESRSLDTRLTRCEFRLNQAVLGGAISVDGGSLYAADCVLESNASESEGGAVMLGTSMDSSEFLRCDFLTNESSKGGGVSTRLDPSFTYCSFVENSSVTEGGAVYVRSGAPSFGSCTFYRNGSAFGGSIAISYEGTVTIDRCIIAFGLEGMAVAGWAGNSAVASCTDVYNNVGGDWTALLSGQHGTEGNFQLDPEFCLFGDEPLSLYHTSPCLSGNHPDGAFCGQIGAFGEGCSTSEAEMPDQAELPTHLQLRLLTPNPVRNELAFSVELPEPSRVSLSLVDVAGRIALRLDDRELGAGVHQIHVDSAELANLRVGVYLVRLVADREMRTIKFVRTR</sequence>
<dbReference type="Proteomes" id="UP000739538">
    <property type="component" value="Unassembled WGS sequence"/>
</dbReference>
<protein>
    <submittedName>
        <fullName evidence="1">T9SS type A sorting domain-containing protein</fullName>
    </submittedName>
</protein>
<dbReference type="SUPFAM" id="SSF51126">
    <property type="entry name" value="Pectin lyase-like"/>
    <property type="match status" value="1"/>
</dbReference>
<dbReference type="AlphaFoldDB" id="A0A956NHV8"/>
<proteinExistence type="predicted"/>
<gene>
    <name evidence="1" type="ORF">KDA27_16135</name>
</gene>
<feature type="non-terminal residue" evidence="1">
    <location>
        <position position="1"/>
    </location>
</feature>
<evidence type="ECO:0000313" key="1">
    <source>
        <dbReference type="EMBL" id="MCA9757334.1"/>
    </source>
</evidence>
<evidence type="ECO:0000313" key="2">
    <source>
        <dbReference type="Proteomes" id="UP000739538"/>
    </source>
</evidence>
<dbReference type="InterPro" id="IPR011050">
    <property type="entry name" value="Pectin_lyase_fold/virulence"/>
</dbReference>
<accession>A0A956NHV8</accession>
<reference evidence="1" key="1">
    <citation type="submission" date="2020-04" db="EMBL/GenBank/DDBJ databases">
        <authorList>
            <person name="Zhang T."/>
        </authorList>
    </citation>
    <scope>NUCLEOTIDE SEQUENCE</scope>
    <source>
        <strain evidence="1">HKST-UBA02</strain>
    </source>
</reference>
<comment type="caution">
    <text evidence="1">The sequence shown here is derived from an EMBL/GenBank/DDBJ whole genome shotgun (WGS) entry which is preliminary data.</text>
</comment>
<dbReference type="EMBL" id="JAGQHS010000094">
    <property type="protein sequence ID" value="MCA9757334.1"/>
    <property type="molecule type" value="Genomic_DNA"/>
</dbReference>
<organism evidence="1 2">
    <name type="scientific">Eiseniibacteriota bacterium</name>
    <dbReference type="NCBI Taxonomy" id="2212470"/>
    <lineage>
        <taxon>Bacteria</taxon>
        <taxon>Candidatus Eiseniibacteriota</taxon>
    </lineage>
</organism>
<dbReference type="NCBIfam" id="TIGR04183">
    <property type="entry name" value="Por_Secre_tail"/>
    <property type="match status" value="1"/>
</dbReference>
<reference evidence="1" key="2">
    <citation type="journal article" date="2021" name="Microbiome">
        <title>Successional dynamics and alternative stable states in a saline activated sludge microbial community over 9 years.</title>
        <authorList>
            <person name="Wang Y."/>
            <person name="Ye J."/>
            <person name="Ju F."/>
            <person name="Liu L."/>
            <person name="Boyd J.A."/>
            <person name="Deng Y."/>
            <person name="Parks D.H."/>
            <person name="Jiang X."/>
            <person name="Yin X."/>
            <person name="Woodcroft B.J."/>
            <person name="Tyson G.W."/>
            <person name="Hugenholtz P."/>
            <person name="Polz M.F."/>
            <person name="Zhang T."/>
        </authorList>
    </citation>
    <scope>NUCLEOTIDE SEQUENCE</scope>
    <source>
        <strain evidence="1">HKST-UBA02</strain>
    </source>
</reference>
<name>A0A956NHV8_UNCEI</name>